<dbReference type="Proteomes" id="UP000030686">
    <property type="component" value="Unassembled WGS sequence"/>
</dbReference>
<evidence type="ECO:0000313" key="2">
    <source>
        <dbReference type="Proteomes" id="UP000030686"/>
    </source>
</evidence>
<keyword evidence="2" id="KW-1185">Reference proteome</keyword>
<proteinExistence type="predicted"/>
<dbReference type="EMBL" id="HG792017">
    <property type="protein sequence ID" value="CDM34242.1"/>
    <property type="molecule type" value="Genomic_DNA"/>
</dbReference>
<evidence type="ECO:0000313" key="1">
    <source>
        <dbReference type="EMBL" id="CDM34242.1"/>
    </source>
</evidence>
<protein>
    <submittedName>
        <fullName evidence="1">Genomic scaffold, ProqFM164S03</fullName>
    </submittedName>
</protein>
<reference evidence="1" key="1">
    <citation type="journal article" date="2014" name="Nat. Commun.">
        <title>Multiple recent horizontal transfers of a large genomic region in cheese making fungi.</title>
        <authorList>
            <person name="Cheeseman K."/>
            <person name="Ropars J."/>
            <person name="Renault P."/>
            <person name="Dupont J."/>
            <person name="Gouzy J."/>
            <person name="Branca A."/>
            <person name="Abraham A.L."/>
            <person name="Ceppi M."/>
            <person name="Conseiller E."/>
            <person name="Debuchy R."/>
            <person name="Malagnac F."/>
            <person name="Goarin A."/>
            <person name="Silar P."/>
            <person name="Lacoste S."/>
            <person name="Sallet E."/>
            <person name="Bensimon A."/>
            <person name="Giraud T."/>
            <person name="Brygoo Y."/>
        </authorList>
    </citation>
    <scope>NUCLEOTIDE SEQUENCE [LARGE SCALE GENOMIC DNA]</scope>
    <source>
        <strain evidence="1">FM164</strain>
    </source>
</reference>
<sequence length="58" mass="6396">MLRRVVGGLGGGPQIYSKSFISCDIFTVLRTGLVGYVDSSHNDYEDGKSTEAYKRHLT</sequence>
<gene>
    <name evidence="1" type="ORF">PROQFM164_S03g000966</name>
</gene>
<dbReference type="AlphaFoldDB" id="W6QXI7"/>
<organism evidence="1 2">
    <name type="scientific">Penicillium roqueforti (strain FM164)</name>
    <dbReference type="NCBI Taxonomy" id="1365484"/>
    <lineage>
        <taxon>Eukaryota</taxon>
        <taxon>Fungi</taxon>
        <taxon>Dikarya</taxon>
        <taxon>Ascomycota</taxon>
        <taxon>Pezizomycotina</taxon>
        <taxon>Eurotiomycetes</taxon>
        <taxon>Eurotiomycetidae</taxon>
        <taxon>Eurotiales</taxon>
        <taxon>Aspergillaceae</taxon>
        <taxon>Penicillium</taxon>
    </lineage>
</organism>
<name>W6QXI7_PENRF</name>
<accession>W6QXI7</accession>